<name>A0A840YP97_9SPHN</name>
<reference evidence="1 2" key="1">
    <citation type="submission" date="2020-08" db="EMBL/GenBank/DDBJ databases">
        <title>Genomic Encyclopedia of Type Strains, Phase IV (KMG-IV): sequencing the most valuable type-strain genomes for metagenomic binning, comparative biology and taxonomic classification.</title>
        <authorList>
            <person name="Goeker M."/>
        </authorList>
    </citation>
    <scope>NUCLEOTIDE SEQUENCE [LARGE SCALE GENOMIC DNA]</scope>
    <source>
        <strain evidence="1 2">DSM 26736</strain>
    </source>
</reference>
<evidence type="ECO:0000313" key="1">
    <source>
        <dbReference type="EMBL" id="MBB5712030.1"/>
    </source>
</evidence>
<gene>
    <name evidence="1" type="ORF">FHT02_003286</name>
</gene>
<dbReference type="Proteomes" id="UP000527143">
    <property type="component" value="Unassembled WGS sequence"/>
</dbReference>
<comment type="caution">
    <text evidence="1">The sequence shown here is derived from an EMBL/GenBank/DDBJ whole genome shotgun (WGS) entry which is preliminary data.</text>
</comment>
<accession>A0A840YP97</accession>
<organism evidence="1 2">
    <name type="scientific">Sphingomonas xinjiangensis</name>
    <dbReference type="NCBI Taxonomy" id="643568"/>
    <lineage>
        <taxon>Bacteria</taxon>
        <taxon>Pseudomonadati</taxon>
        <taxon>Pseudomonadota</taxon>
        <taxon>Alphaproteobacteria</taxon>
        <taxon>Sphingomonadales</taxon>
        <taxon>Sphingomonadaceae</taxon>
        <taxon>Sphingomonas</taxon>
    </lineage>
</organism>
<sequence>MVAAADDRIFAWIRIDNLVNWNGCIEPQSWLLVLRDHPEPHPSPAQF</sequence>
<protein>
    <submittedName>
        <fullName evidence="1">Uncharacterized protein</fullName>
    </submittedName>
</protein>
<keyword evidence="2" id="KW-1185">Reference proteome</keyword>
<dbReference type="AlphaFoldDB" id="A0A840YP97"/>
<dbReference type="EMBL" id="JACIJF010000012">
    <property type="protein sequence ID" value="MBB5712030.1"/>
    <property type="molecule type" value="Genomic_DNA"/>
</dbReference>
<proteinExistence type="predicted"/>
<evidence type="ECO:0000313" key="2">
    <source>
        <dbReference type="Proteomes" id="UP000527143"/>
    </source>
</evidence>